<accession>A0A917YYN0</accession>
<keyword evidence="3" id="KW-1185">Reference proteome</keyword>
<dbReference type="EMBL" id="BMNH01000007">
    <property type="protein sequence ID" value="GGO69064.1"/>
    <property type="molecule type" value="Genomic_DNA"/>
</dbReference>
<reference evidence="2" key="1">
    <citation type="journal article" date="2014" name="Int. J. Syst. Evol. Microbiol.">
        <title>Complete genome sequence of Corynebacterium casei LMG S-19264T (=DSM 44701T), isolated from a smear-ripened cheese.</title>
        <authorList>
            <consortium name="US DOE Joint Genome Institute (JGI-PGF)"/>
            <person name="Walter F."/>
            <person name="Albersmeier A."/>
            <person name="Kalinowski J."/>
            <person name="Ruckert C."/>
        </authorList>
    </citation>
    <scope>NUCLEOTIDE SEQUENCE</scope>
    <source>
        <strain evidence="2">CGMCC 4.7368</strain>
    </source>
</reference>
<name>A0A917YYN0_9ACTN</name>
<protein>
    <submittedName>
        <fullName evidence="2">CHAT domain-containing protein</fullName>
    </submittedName>
</protein>
<dbReference type="InterPro" id="IPR011990">
    <property type="entry name" value="TPR-like_helical_dom_sf"/>
</dbReference>
<proteinExistence type="predicted"/>
<dbReference type="PANTHER" id="PTHR47691">
    <property type="entry name" value="REGULATOR-RELATED"/>
    <property type="match status" value="1"/>
</dbReference>
<evidence type="ECO:0000259" key="1">
    <source>
        <dbReference type="Pfam" id="PF12770"/>
    </source>
</evidence>
<dbReference type="Proteomes" id="UP000646523">
    <property type="component" value="Unassembled WGS sequence"/>
</dbReference>
<evidence type="ECO:0000313" key="2">
    <source>
        <dbReference type="EMBL" id="GGO69064.1"/>
    </source>
</evidence>
<reference evidence="2" key="2">
    <citation type="submission" date="2020-09" db="EMBL/GenBank/DDBJ databases">
        <authorList>
            <person name="Sun Q."/>
            <person name="Zhou Y."/>
        </authorList>
    </citation>
    <scope>NUCLEOTIDE SEQUENCE</scope>
    <source>
        <strain evidence="2">CGMCC 4.7368</strain>
    </source>
</reference>
<evidence type="ECO:0000313" key="3">
    <source>
        <dbReference type="Proteomes" id="UP000646523"/>
    </source>
</evidence>
<sequence>MLRLAEADPAQLTSVAAGAARRARARGDTALESVAERAMGVAATHLLDLATATRHLRAAMRLGERAGSPELAAEARIRLAFVASLRGRPQHALDEIESVLPTVHGVLRARAEAQRAAIFNHLGRGDDALAGYRLAVPALRRAGDRLWLQRVLSNRGIVHGYRHEFTAAETDLREAEELCTELGLDLSLAIVRLNLGWVTALRGDVPSALAYLDGAEERFRALGTHQLGWLLADRGELLLSVGLVSEARLAAREAVEQLRRNRRAIGLPEVRLLLARTAGLEGDHDESVREARRAVTEFTRQGRPEWAALARFAVLRSLAMGRTRAPAATLLERVAVDLTAAGWPGAAVEARILAAQLSLRRGRPEQARKQLEQAARPRFRGPALLRARAWHATALLRLSRDNQRGAVTAARAGLRVLDEHRATLGATDLRAYSAQYRLDLAALGLGMALRAGRAEAVLAWAEEGRASHLLMPPVHPPDDPYLAGAMAELRAVMSEINERRRAGQGTGRLGQRQLALERDIRDHRRRQPAVGSPMGARPVGVSTLAGALADAALVEFALLDGELHAVTVARGRPALHRLGAAAPVRDLVDRIPFALRRLGGRADGVNRVAAGRMLRHAAEHLDRMLFGPLSGVIGDRPLVVIPTGFLQALPWSILPSCAGRPVTVSPSATLWHAAADAPGESGHVLAVAGPGLPGARAEAEAVAGIHEAAVLVGAEANAEAVLTGLDGARLAHLAAHGRLHATNPLFSSLHLSDGPLTLYDLERLRRSPQIVVLAACDSGRSIVRAGDELLGLSATFLAHGARTIIGSVVSVPDAETAEPMITLHRLLAAGHSAATALAEAQRATSGELLAASAGFVCIGADVLLQDDLASDGATGTAHAVALLSGSSRRHPSRRAARGV</sequence>
<feature type="domain" description="CHAT" evidence="1">
    <location>
        <begin position="617"/>
        <end position="844"/>
    </location>
</feature>
<gene>
    <name evidence="2" type="ORF">GCM10012289_29250</name>
</gene>
<organism evidence="2 3">
    <name type="scientific">Nonomuraea cavernae</name>
    <dbReference type="NCBI Taxonomy" id="2045107"/>
    <lineage>
        <taxon>Bacteria</taxon>
        <taxon>Bacillati</taxon>
        <taxon>Actinomycetota</taxon>
        <taxon>Actinomycetes</taxon>
        <taxon>Streptosporangiales</taxon>
        <taxon>Streptosporangiaceae</taxon>
        <taxon>Nonomuraea</taxon>
    </lineage>
</organism>
<dbReference type="Pfam" id="PF12770">
    <property type="entry name" value="CHAT"/>
    <property type="match status" value="1"/>
</dbReference>
<dbReference type="PANTHER" id="PTHR47691:SF3">
    <property type="entry name" value="HTH-TYPE TRANSCRIPTIONAL REGULATOR RV0890C-RELATED"/>
    <property type="match status" value="1"/>
</dbReference>
<dbReference type="InterPro" id="IPR024983">
    <property type="entry name" value="CHAT_dom"/>
</dbReference>
<dbReference type="SUPFAM" id="SSF48452">
    <property type="entry name" value="TPR-like"/>
    <property type="match status" value="2"/>
</dbReference>
<dbReference type="Gene3D" id="1.25.40.10">
    <property type="entry name" value="Tetratricopeptide repeat domain"/>
    <property type="match status" value="1"/>
</dbReference>
<comment type="caution">
    <text evidence="2">The sequence shown here is derived from an EMBL/GenBank/DDBJ whole genome shotgun (WGS) entry which is preliminary data.</text>
</comment>
<dbReference type="AlphaFoldDB" id="A0A917YYN0"/>